<comment type="caution">
    <text evidence="1">The sequence shown here is derived from an EMBL/GenBank/DDBJ whole genome shotgun (WGS) entry which is preliminary data.</text>
</comment>
<sequence length="44" mass="5217">MCCHKWDLMVSVARVLGKFNLQKGYNFMRQFLEQRVRGIVDLVS</sequence>
<keyword evidence="2" id="KW-1185">Reference proteome</keyword>
<reference evidence="1" key="2">
    <citation type="journal article" date="2023" name="Int. J. Mol. Sci.">
        <title>De Novo Assembly and Annotation of 11 Diverse Shrub Willow (Salix) Genomes Reveals Novel Gene Organization in Sex-Linked Regions.</title>
        <authorList>
            <person name="Hyden B."/>
            <person name="Feng K."/>
            <person name="Yates T.B."/>
            <person name="Jawdy S."/>
            <person name="Cereghino C."/>
            <person name="Smart L.B."/>
            <person name="Muchero W."/>
        </authorList>
    </citation>
    <scope>NUCLEOTIDE SEQUENCE</scope>
    <source>
        <tissue evidence="1">Shoot tip</tissue>
    </source>
</reference>
<dbReference type="Proteomes" id="UP001141253">
    <property type="component" value="Chromosome 12"/>
</dbReference>
<evidence type="ECO:0000313" key="1">
    <source>
        <dbReference type="EMBL" id="KAJ6376033.1"/>
    </source>
</evidence>
<name>A0ABQ9BA63_9ROSI</name>
<evidence type="ECO:0000313" key="2">
    <source>
        <dbReference type="Proteomes" id="UP001141253"/>
    </source>
</evidence>
<protein>
    <submittedName>
        <fullName evidence="1">Uncharacterized protein</fullName>
    </submittedName>
</protein>
<accession>A0ABQ9BA63</accession>
<dbReference type="EMBL" id="JAPFFI010000010">
    <property type="protein sequence ID" value="KAJ6376033.1"/>
    <property type="molecule type" value="Genomic_DNA"/>
</dbReference>
<gene>
    <name evidence="1" type="ORF">OIU77_000909</name>
</gene>
<organism evidence="1 2">
    <name type="scientific">Salix suchowensis</name>
    <dbReference type="NCBI Taxonomy" id="1278906"/>
    <lineage>
        <taxon>Eukaryota</taxon>
        <taxon>Viridiplantae</taxon>
        <taxon>Streptophyta</taxon>
        <taxon>Embryophyta</taxon>
        <taxon>Tracheophyta</taxon>
        <taxon>Spermatophyta</taxon>
        <taxon>Magnoliopsida</taxon>
        <taxon>eudicotyledons</taxon>
        <taxon>Gunneridae</taxon>
        <taxon>Pentapetalae</taxon>
        <taxon>rosids</taxon>
        <taxon>fabids</taxon>
        <taxon>Malpighiales</taxon>
        <taxon>Salicaceae</taxon>
        <taxon>Saliceae</taxon>
        <taxon>Salix</taxon>
    </lineage>
</organism>
<reference evidence="1" key="1">
    <citation type="submission" date="2022-10" db="EMBL/GenBank/DDBJ databases">
        <authorList>
            <person name="Hyden B.L."/>
            <person name="Feng K."/>
            <person name="Yates T."/>
            <person name="Jawdy S."/>
            <person name="Smart L.B."/>
            <person name="Muchero W."/>
        </authorList>
    </citation>
    <scope>NUCLEOTIDE SEQUENCE</scope>
    <source>
        <tissue evidence="1">Shoot tip</tissue>
    </source>
</reference>
<proteinExistence type="predicted"/>